<accession>A0ABD0R5B8</accession>
<name>A0ABD0R5B8_CIRMR</name>
<evidence type="ECO:0000313" key="2">
    <source>
        <dbReference type="Proteomes" id="UP001529510"/>
    </source>
</evidence>
<evidence type="ECO:0000313" key="1">
    <source>
        <dbReference type="EMBL" id="KAL0193513.1"/>
    </source>
</evidence>
<dbReference type="Proteomes" id="UP001529510">
    <property type="component" value="Unassembled WGS sequence"/>
</dbReference>
<feature type="non-terminal residue" evidence="1">
    <location>
        <position position="1"/>
    </location>
</feature>
<keyword evidence="2" id="KW-1185">Reference proteome</keyword>
<comment type="caution">
    <text evidence="1">The sequence shown here is derived from an EMBL/GenBank/DDBJ whole genome shotgun (WGS) entry which is preliminary data.</text>
</comment>
<dbReference type="AlphaFoldDB" id="A0ABD0R5B8"/>
<dbReference type="Gene3D" id="1.20.920.60">
    <property type="match status" value="1"/>
</dbReference>
<protein>
    <submittedName>
        <fullName evidence="1">Uncharacterized protein</fullName>
    </submittedName>
</protein>
<dbReference type="EMBL" id="JAMKFB020000005">
    <property type="protein sequence ID" value="KAL0193513.1"/>
    <property type="molecule type" value="Genomic_DNA"/>
</dbReference>
<dbReference type="PANTHER" id="PTHR22878">
    <property type="entry name" value="DYNEIN HEAVY CHAIN 6, AXONEMAL-LIKE-RELATED"/>
    <property type="match status" value="1"/>
</dbReference>
<organism evidence="1 2">
    <name type="scientific">Cirrhinus mrigala</name>
    <name type="common">Mrigala</name>
    <dbReference type="NCBI Taxonomy" id="683832"/>
    <lineage>
        <taxon>Eukaryota</taxon>
        <taxon>Metazoa</taxon>
        <taxon>Chordata</taxon>
        <taxon>Craniata</taxon>
        <taxon>Vertebrata</taxon>
        <taxon>Euteleostomi</taxon>
        <taxon>Actinopterygii</taxon>
        <taxon>Neopterygii</taxon>
        <taxon>Teleostei</taxon>
        <taxon>Ostariophysi</taxon>
        <taxon>Cypriniformes</taxon>
        <taxon>Cyprinidae</taxon>
        <taxon>Labeoninae</taxon>
        <taxon>Labeonini</taxon>
        <taxon>Cirrhinus</taxon>
    </lineage>
</organism>
<dbReference type="PANTHER" id="PTHR22878:SF63">
    <property type="entry name" value="DYNEIN AXONEMAL HEAVY CHAIN 10"/>
    <property type="match status" value="1"/>
</dbReference>
<dbReference type="InterPro" id="IPR026983">
    <property type="entry name" value="DHC"/>
</dbReference>
<reference evidence="1 2" key="1">
    <citation type="submission" date="2024-05" db="EMBL/GenBank/DDBJ databases">
        <title>Genome sequencing and assembly of Indian major carp, Cirrhinus mrigala (Hamilton, 1822).</title>
        <authorList>
            <person name="Mohindra V."/>
            <person name="Chowdhury L.M."/>
            <person name="Lal K."/>
            <person name="Jena J.K."/>
        </authorList>
    </citation>
    <scope>NUCLEOTIDE SEQUENCE [LARGE SCALE GENOMIC DNA]</scope>
    <source>
        <strain evidence="1">CM1030</strain>
        <tissue evidence="1">Blood</tissue>
    </source>
</reference>
<sequence>SFAKPPKQVQVVCECILVIRGYKEISWKTAKGMMSEANFLRLLMEMDCDSISGNQVKTVKGKLPSMY</sequence>
<gene>
    <name evidence="1" type="ORF">M9458_011809</name>
</gene>
<proteinExistence type="predicted"/>